<accession>A0ABV9QRW6</accession>
<protein>
    <submittedName>
        <fullName evidence="2">Uncharacterized protein</fullName>
    </submittedName>
</protein>
<reference evidence="3" key="1">
    <citation type="journal article" date="2019" name="Int. J. Syst. Evol. Microbiol.">
        <title>The Global Catalogue of Microorganisms (GCM) 10K type strain sequencing project: providing services to taxonomists for standard genome sequencing and annotation.</title>
        <authorList>
            <consortium name="The Broad Institute Genomics Platform"/>
            <consortium name="The Broad Institute Genome Sequencing Center for Infectious Disease"/>
            <person name="Wu L."/>
            <person name="Ma J."/>
        </authorList>
    </citation>
    <scope>NUCLEOTIDE SEQUENCE [LARGE SCALE GENOMIC DNA]</scope>
    <source>
        <strain evidence="3">CCUG 30340</strain>
    </source>
</reference>
<keyword evidence="3" id="KW-1185">Reference proteome</keyword>
<dbReference type="EMBL" id="JBHSHD010000005">
    <property type="protein sequence ID" value="MFC4819767.1"/>
    <property type="molecule type" value="Genomic_DNA"/>
</dbReference>
<evidence type="ECO:0000313" key="3">
    <source>
        <dbReference type="Proteomes" id="UP001595886"/>
    </source>
</evidence>
<dbReference type="Proteomes" id="UP001595886">
    <property type="component" value="Unassembled WGS sequence"/>
</dbReference>
<evidence type="ECO:0000313" key="2">
    <source>
        <dbReference type="EMBL" id="MFC4819767.1"/>
    </source>
</evidence>
<gene>
    <name evidence="2" type="ORF">ACFO6Q_05505</name>
</gene>
<dbReference type="RefSeq" id="WP_380019562.1">
    <property type="nucleotide sequence ID" value="NZ_JBHSHD010000005.1"/>
</dbReference>
<feature type="region of interest" description="Disordered" evidence="1">
    <location>
        <begin position="20"/>
        <end position="46"/>
    </location>
</feature>
<evidence type="ECO:0000256" key="1">
    <source>
        <dbReference type="SAM" id="MobiDB-lite"/>
    </source>
</evidence>
<comment type="caution">
    <text evidence="2">The sequence shown here is derived from an EMBL/GenBank/DDBJ whole genome shotgun (WGS) entry which is preliminary data.</text>
</comment>
<name>A0ABV9QRW6_9GAMM</name>
<organism evidence="2 3">
    <name type="scientific">Dokdonella ginsengisoli</name>
    <dbReference type="NCBI Taxonomy" id="363846"/>
    <lineage>
        <taxon>Bacteria</taxon>
        <taxon>Pseudomonadati</taxon>
        <taxon>Pseudomonadota</taxon>
        <taxon>Gammaproteobacteria</taxon>
        <taxon>Lysobacterales</taxon>
        <taxon>Rhodanobacteraceae</taxon>
        <taxon>Dokdonella</taxon>
    </lineage>
</organism>
<proteinExistence type="predicted"/>
<sequence length="70" mass="7466">MLNELNGIVRDLLGLHGYPVAPVHPSAPPSHKPHAGEPEKAAPSRSRLARRVLVLAKVALGPSAMGHVHW</sequence>